<protein>
    <recommendedName>
        <fullName evidence="8">BTB domain-containing protein</fullName>
    </recommendedName>
</protein>
<feature type="region of interest" description="Disordered" evidence="7">
    <location>
        <begin position="198"/>
        <end position="300"/>
    </location>
</feature>
<organism evidence="9 10">
    <name type="scientific">Laodelphax striatellus</name>
    <name type="common">Small brown planthopper</name>
    <name type="synonym">Delphax striatella</name>
    <dbReference type="NCBI Taxonomy" id="195883"/>
    <lineage>
        <taxon>Eukaryota</taxon>
        <taxon>Metazoa</taxon>
        <taxon>Ecdysozoa</taxon>
        <taxon>Arthropoda</taxon>
        <taxon>Hexapoda</taxon>
        <taxon>Insecta</taxon>
        <taxon>Pterygota</taxon>
        <taxon>Neoptera</taxon>
        <taxon>Paraneoptera</taxon>
        <taxon>Hemiptera</taxon>
        <taxon>Auchenorrhyncha</taxon>
        <taxon>Fulgoroidea</taxon>
        <taxon>Delphacidae</taxon>
        <taxon>Criomorphinae</taxon>
        <taxon>Laodelphax</taxon>
    </lineage>
</organism>
<dbReference type="GO" id="GO:0005634">
    <property type="term" value="C:nucleus"/>
    <property type="evidence" value="ECO:0007669"/>
    <property type="project" value="UniProtKB-SubCell"/>
</dbReference>
<dbReference type="SMART" id="SM00225">
    <property type="entry name" value="BTB"/>
    <property type="match status" value="1"/>
</dbReference>
<evidence type="ECO:0000256" key="2">
    <source>
        <dbReference type="ARBA" id="ARBA00023015"/>
    </source>
</evidence>
<dbReference type="FunFam" id="3.30.710.10:FF:000120">
    <property type="entry name" value="Bric a brac 2, isoform B"/>
    <property type="match status" value="1"/>
</dbReference>
<comment type="subcellular location">
    <subcellularLocation>
        <location evidence="1">Nucleus</location>
    </subcellularLocation>
</comment>
<dbReference type="PANTHER" id="PTHR23110">
    <property type="entry name" value="BTB DOMAIN TRANSCRIPTION FACTOR"/>
    <property type="match status" value="1"/>
</dbReference>
<feature type="compositionally biased region" description="Pro residues" evidence="7">
    <location>
        <begin position="249"/>
        <end position="270"/>
    </location>
</feature>
<dbReference type="Gene3D" id="3.30.710.10">
    <property type="entry name" value="Potassium Channel Kv1.1, Chain A"/>
    <property type="match status" value="1"/>
</dbReference>
<dbReference type="AlphaFoldDB" id="A0A482X181"/>
<evidence type="ECO:0000259" key="8">
    <source>
        <dbReference type="PROSITE" id="PS50097"/>
    </source>
</evidence>
<dbReference type="InParanoid" id="A0A482X181"/>
<comment type="function">
    <text evidence="6">Probably acts as a transcriptional regulator. Required for the specification of the tarsal segment. Also involved in antenna development.</text>
</comment>
<dbReference type="InterPro" id="IPR000210">
    <property type="entry name" value="BTB/POZ_dom"/>
</dbReference>
<dbReference type="OrthoDB" id="9978265at2759"/>
<keyword evidence="3" id="KW-0238">DNA-binding</keyword>
<reference evidence="9 10" key="1">
    <citation type="journal article" date="2017" name="Gigascience">
        <title>Genome sequence of the small brown planthopper, Laodelphax striatellus.</title>
        <authorList>
            <person name="Zhu J."/>
            <person name="Jiang F."/>
            <person name="Wang X."/>
            <person name="Yang P."/>
            <person name="Bao Y."/>
            <person name="Zhao W."/>
            <person name="Wang W."/>
            <person name="Lu H."/>
            <person name="Wang Q."/>
            <person name="Cui N."/>
            <person name="Li J."/>
            <person name="Chen X."/>
            <person name="Luo L."/>
            <person name="Yu J."/>
            <person name="Kang L."/>
            <person name="Cui F."/>
        </authorList>
    </citation>
    <scope>NUCLEOTIDE SEQUENCE [LARGE SCALE GENOMIC DNA]</scope>
    <source>
        <strain evidence="9">Lst14</strain>
    </source>
</reference>
<accession>A0A482X181</accession>
<dbReference type="PROSITE" id="PS50097">
    <property type="entry name" value="BTB"/>
    <property type="match status" value="1"/>
</dbReference>
<keyword evidence="4" id="KW-0804">Transcription</keyword>
<dbReference type="GO" id="GO:0003680">
    <property type="term" value="F:minor groove of adenine-thymine-rich DNA binding"/>
    <property type="evidence" value="ECO:0007669"/>
    <property type="project" value="UniProtKB-ARBA"/>
</dbReference>
<evidence type="ECO:0000256" key="6">
    <source>
        <dbReference type="ARBA" id="ARBA00058541"/>
    </source>
</evidence>
<evidence type="ECO:0000256" key="1">
    <source>
        <dbReference type="ARBA" id="ARBA00004123"/>
    </source>
</evidence>
<keyword evidence="5" id="KW-0539">Nucleus</keyword>
<dbReference type="SUPFAM" id="SSF54695">
    <property type="entry name" value="POZ domain"/>
    <property type="match status" value="1"/>
</dbReference>
<comment type="caution">
    <text evidence="9">The sequence shown here is derived from an EMBL/GenBank/DDBJ whole genome shotgun (WGS) entry which is preliminary data.</text>
</comment>
<dbReference type="GO" id="GO:0046660">
    <property type="term" value="P:female sex differentiation"/>
    <property type="evidence" value="ECO:0007669"/>
    <property type="project" value="UniProtKB-ARBA"/>
</dbReference>
<evidence type="ECO:0000256" key="5">
    <source>
        <dbReference type="ARBA" id="ARBA00023242"/>
    </source>
</evidence>
<feature type="compositionally biased region" description="Low complexity" evidence="7">
    <location>
        <begin position="226"/>
        <end position="235"/>
    </location>
</feature>
<dbReference type="EMBL" id="QKKF02020704">
    <property type="protein sequence ID" value="RZF39090.1"/>
    <property type="molecule type" value="Genomic_DNA"/>
</dbReference>
<dbReference type="SMR" id="A0A482X181"/>
<evidence type="ECO:0000313" key="10">
    <source>
        <dbReference type="Proteomes" id="UP000291343"/>
    </source>
</evidence>
<dbReference type="InterPro" id="IPR011333">
    <property type="entry name" value="SKP1/BTB/POZ_sf"/>
</dbReference>
<dbReference type="CDD" id="cd18315">
    <property type="entry name" value="BTB_POZ_BAB-like"/>
    <property type="match status" value="1"/>
</dbReference>
<feature type="compositionally biased region" description="Gly residues" evidence="7">
    <location>
        <begin position="57"/>
        <end position="68"/>
    </location>
</feature>
<evidence type="ECO:0000256" key="7">
    <source>
        <dbReference type="SAM" id="MobiDB-lite"/>
    </source>
</evidence>
<feature type="domain" description="BTB" evidence="8">
    <location>
        <begin position="111"/>
        <end position="176"/>
    </location>
</feature>
<dbReference type="GO" id="GO:0006357">
    <property type="term" value="P:regulation of transcription by RNA polymerase II"/>
    <property type="evidence" value="ECO:0007669"/>
    <property type="project" value="TreeGrafter"/>
</dbReference>
<keyword evidence="10" id="KW-1185">Reference proteome</keyword>
<dbReference type="PANTHER" id="PTHR23110:SF109">
    <property type="entry name" value="FI07618P-RELATED"/>
    <property type="match status" value="1"/>
</dbReference>
<name>A0A482X181_LAOST</name>
<feature type="region of interest" description="Disordered" evidence="7">
    <location>
        <begin position="57"/>
        <end position="77"/>
    </location>
</feature>
<dbReference type="Proteomes" id="UP000291343">
    <property type="component" value="Unassembled WGS sequence"/>
</dbReference>
<dbReference type="Pfam" id="PF00651">
    <property type="entry name" value="BTB"/>
    <property type="match status" value="1"/>
</dbReference>
<dbReference type="STRING" id="195883.A0A482X181"/>
<sequence length="349" mass="36306">MGGERVWWGECYVEGSLRVVVSRVIAAVSSTVAGVAEAAEGGADDIMHAFATGGSSGSGSGGSGGGGSSASSSTTGGGGAGSPQLFCLRWNNYQSNLTNVFDQLLQSESFVDVTLACDGHSVKAHKVVLSACSPYFQALFFDNPCRHPIVILKDVRWPELKAAVEFMYKGEINVSQEQIGPLLQVAESLKIRGLADVSGAGDSDDSKADTVSLAPRPAKKRRRDSSPAADSPSASNGLPDALGLVTTSPPAPSSMCPPPPPPPQQQPPPANAASNQMSLAALPPPPPPPQSSASAAAADDMEIKPGIAEMIREEERISTEILTETVVQDYRVGVLYTLSLIELYLLNSE</sequence>
<proteinExistence type="predicted"/>
<feature type="compositionally biased region" description="Low complexity" evidence="7">
    <location>
        <begin position="271"/>
        <end position="281"/>
    </location>
</feature>
<evidence type="ECO:0000256" key="4">
    <source>
        <dbReference type="ARBA" id="ARBA00023163"/>
    </source>
</evidence>
<dbReference type="GO" id="GO:0007478">
    <property type="term" value="P:leg disc morphogenesis"/>
    <property type="evidence" value="ECO:0007669"/>
    <property type="project" value="UniProtKB-ARBA"/>
</dbReference>
<gene>
    <name evidence="9" type="ORF">LSTR_LSTR014688</name>
</gene>
<dbReference type="InterPro" id="IPR051095">
    <property type="entry name" value="Dros_DevTransReg"/>
</dbReference>
<keyword evidence="2" id="KW-0805">Transcription regulation</keyword>
<evidence type="ECO:0000256" key="3">
    <source>
        <dbReference type="ARBA" id="ARBA00023125"/>
    </source>
</evidence>
<dbReference type="GO" id="GO:0007455">
    <property type="term" value="P:eye-antennal disc morphogenesis"/>
    <property type="evidence" value="ECO:0007669"/>
    <property type="project" value="UniProtKB-ARBA"/>
</dbReference>
<evidence type="ECO:0000313" key="9">
    <source>
        <dbReference type="EMBL" id="RZF39090.1"/>
    </source>
</evidence>